<dbReference type="OrthoDB" id="2431547at2759"/>
<protein>
    <submittedName>
        <fullName evidence="1">Uncharacterized protein</fullName>
    </submittedName>
</protein>
<dbReference type="InterPro" id="IPR043502">
    <property type="entry name" value="DNA/RNA_pol_sf"/>
</dbReference>
<evidence type="ECO:0000313" key="2">
    <source>
        <dbReference type="Proteomes" id="UP000257109"/>
    </source>
</evidence>
<organism evidence="1 2">
    <name type="scientific">Mucuna pruriens</name>
    <name type="common">Velvet bean</name>
    <name type="synonym">Dolichos pruriens</name>
    <dbReference type="NCBI Taxonomy" id="157652"/>
    <lineage>
        <taxon>Eukaryota</taxon>
        <taxon>Viridiplantae</taxon>
        <taxon>Streptophyta</taxon>
        <taxon>Embryophyta</taxon>
        <taxon>Tracheophyta</taxon>
        <taxon>Spermatophyta</taxon>
        <taxon>Magnoliopsida</taxon>
        <taxon>eudicotyledons</taxon>
        <taxon>Gunneridae</taxon>
        <taxon>Pentapetalae</taxon>
        <taxon>rosids</taxon>
        <taxon>fabids</taxon>
        <taxon>Fabales</taxon>
        <taxon>Fabaceae</taxon>
        <taxon>Papilionoideae</taxon>
        <taxon>50 kb inversion clade</taxon>
        <taxon>NPAAA clade</taxon>
        <taxon>indigoferoid/millettioid clade</taxon>
        <taxon>Phaseoleae</taxon>
        <taxon>Mucuna</taxon>
    </lineage>
</organism>
<keyword evidence="2" id="KW-1185">Reference proteome</keyword>
<dbReference type="Proteomes" id="UP000257109">
    <property type="component" value="Unassembled WGS sequence"/>
</dbReference>
<reference evidence="1" key="1">
    <citation type="submission" date="2018-05" db="EMBL/GenBank/DDBJ databases">
        <title>Draft genome of Mucuna pruriens seed.</title>
        <authorList>
            <person name="Nnadi N.E."/>
            <person name="Vos R."/>
            <person name="Hasami M.H."/>
            <person name="Devisetty U.K."/>
            <person name="Aguiy J.C."/>
        </authorList>
    </citation>
    <scope>NUCLEOTIDE SEQUENCE [LARGE SCALE GENOMIC DNA]</scope>
    <source>
        <strain evidence="1">JCA_2017</strain>
    </source>
</reference>
<dbReference type="SUPFAM" id="SSF56672">
    <property type="entry name" value="DNA/RNA polymerases"/>
    <property type="match status" value="1"/>
</dbReference>
<dbReference type="PANTHER" id="PTHR35046">
    <property type="entry name" value="ZINC KNUCKLE (CCHC-TYPE) FAMILY PROTEIN"/>
    <property type="match status" value="1"/>
</dbReference>
<proteinExistence type="predicted"/>
<comment type="caution">
    <text evidence="1">The sequence shown here is derived from an EMBL/GenBank/DDBJ whole genome shotgun (WGS) entry which is preliminary data.</text>
</comment>
<name>A0A371FA97_MUCPR</name>
<dbReference type="AlphaFoldDB" id="A0A371FA97"/>
<evidence type="ECO:0000313" key="1">
    <source>
        <dbReference type="EMBL" id="RDX75216.1"/>
    </source>
</evidence>
<gene>
    <name evidence="1" type="ORF">CR513_44928</name>
</gene>
<dbReference type="Gene3D" id="3.10.10.10">
    <property type="entry name" value="HIV Type 1 Reverse Transcriptase, subunit A, domain 1"/>
    <property type="match status" value="1"/>
</dbReference>
<accession>A0A371FA97</accession>
<feature type="non-terminal residue" evidence="1">
    <location>
        <position position="1"/>
    </location>
</feature>
<sequence>MREKKIEKESEEVKYKRLKKESMMEFKDVFPKDIFHGLLLLRGIEHHIDLVSGETLPNRATYKINLEESRKQRKVKGLMEKGWVKENLSPCVMPVILVPQKDEIGGCAQIVGQLIISL</sequence>
<dbReference type="EMBL" id="QJKJ01009895">
    <property type="protein sequence ID" value="RDX75216.1"/>
    <property type="molecule type" value="Genomic_DNA"/>
</dbReference>
<dbReference type="PANTHER" id="PTHR35046:SF26">
    <property type="entry name" value="RNA-DIRECTED DNA POLYMERASE"/>
    <property type="match status" value="1"/>
</dbReference>